<dbReference type="PANTHER" id="PTHR43290:SF2">
    <property type="entry name" value="MEVALONATE KINASE"/>
    <property type="match status" value="1"/>
</dbReference>
<keyword evidence="8 14" id="KW-0418">Kinase</keyword>
<evidence type="ECO:0000256" key="7">
    <source>
        <dbReference type="ARBA" id="ARBA00022741"/>
    </source>
</evidence>
<dbReference type="AlphaFoldDB" id="A0A166AWU7"/>
<dbReference type="NCBIfam" id="TIGR00549">
    <property type="entry name" value="mevalon_kin"/>
    <property type="match status" value="1"/>
</dbReference>
<dbReference type="Gene3D" id="3.30.70.890">
    <property type="entry name" value="GHMP kinase, C-terminal domain"/>
    <property type="match status" value="1"/>
</dbReference>
<name>A0A166AWU7_9EURY</name>
<evidence type="ECO:0000256" key="13">
    <source>
        <dbReference type="ARBA" id="ARBA00029438"/>
    </source>
</evidence>
<comment type="subunit">
    <text evidence="14">Homodimer.</text>
</comment>
<dbReference type="InterPro" id="IPR006205">
    <property type="entry name" value="Mev_gal_kin"/>
</dbReference>
<comment type="pathway">
    <text evidence="13 14">Isoprenoid biosynthesis; isopentenyl diphosphate biosynthesis via mevalonate pathway; isopentenyl diphosphate from (R)-mevalonate: step 1/3.</text>
</comment>
<sequence>MVIINLSGDIMEAIASAPGKTILFGEHSVVYKQPAIATAVNKRATISIKRSTNGVSTLRSDDLQFEAELDTENKSYNLIRGKPGIIRYILEALFSTHDHSPIDIKLSLNIPIGSGLGSSAAVTVATLAALHKFHGIKFNKHLIAKKAHIVERNVQGIASPLDTLVCTNGGMIYLSRDKMVSRFNLNFKSSFVIGYTSKRGNTGKMVRSVRALKNRNPRILGSIIKTMGQIVDEAKLAIISGNNQKIAELMNINQGLLDSIGVNTTELSRMVYSARRHGALGSKITGSGGGGSIIAFCPGKSNEVHDALNKYDNAIKIALSNEGVNLKYR</sequence>
<dbReference type="EMBL" id="LWMT01000227">
    <property type="protein sequence ID" value="KZX12569.1"/>
    <property type="molecule type" value="Genomic_DNA"/>
</dbReference>
<dbReference type="InterPro" id="IPR022937">
    <property type="entry name" value="Mevalonate_kinase_arc"/>
</dbReference>
<dbReference type="SUPFAM" id="SSF54211">
    <property type="entry name" value="Ribosomal protein S5 domain 2-like"/>
    <property type="match status" value="1"/>
</dbReference>
<dbReference type="EC" id="2.7.1.36" evidence="3 14"/>
<keyword evidence="18" id="KW-1185">Reference proteome</keyword>
<keyword evidence="6 14" id="KW-0808">Transferase</keyword>
<dbReference type="InterPro" id="IPR014721">
    <property type="entry name" value="Ribsml_uS5_D2-typ_fold_subgr"/>
</dbReference>
<dbReference type="InterPro" id="IPR020568">
    <property type="entry name" value="Ribosomal_Su5_D2-typ_SF"/>
</dbReference>
<comment type="similarity">
    <text evidence="2 14">Belongs to the GHMP kinase family. Mevalonate kinase subfamily.</text>
</comment>
<evidence type="ECO:0000256" key="12">
    <source>
        <dbReference type="ARBA" id="ARBA00023229"/>
    </source>
</evidence>
<dbReference type="InterPro" id="IPR036554">
    <property type="entry name" value="GHMP_kinase_C_sf"/>
</dbReference>
<feature type="binding site" evidence="14">
    <location>
        <begin position="111"/>
        <end position="121"/>
    </location>
    <ligand>
        <name>ATP</name>
        <dbReference type="ChEBI" id="CHEBI:30616"/>
    </ligand>
</feature>
<feature type="domain" description="GHMP kinase N-terminal" evidence="15">
    <location>
        <begin position="89"/>
        <end position="170"/>
    </location>
</feature>
<evidence type="ECO:0000256" key="8">
    <source>
        <dbReference type="ARBA" id="ARBA00022777"/>
    </source>
</evidence>
<comment type="cofactor">
    <cofactor evidence="14">
        <name>Mg(2+)</name>
        <dbReference type="ChEBI" id="CHEBI:18420"/>
    </cofactor>
</comment>
<evidence type="ECO:0000256" key="5">
    <source>
        <dbReference type="ARBA" id="ARBA00022516"/>
    </source>
</evidence>
<dbReference type="HAMAP" id="MF_00217">
    <property type="entry name" value="Mevalonate_kinase"/>
    <property type="match status" value="1"/>
</dbReference>
<dbReference type="PANTHER" id="PTHR43290">
    <property type="entry name" value="MEVALONATE KINASE"/>
    <property type="match status" value="1"/>
</dbReference>
<dbReference type="Gene3D" id="3.30.230.10">
    <property type="match status" value="1"/>
</dbReference>
<dbReference type="PROSITE" id="PS00627">
    <property type="entry name" value="GHMP_KINASES_ATP"/>
    <property type="match status" value="1"/>
</dbReference>
<gene>
    <name evidence="17" type="primary">galK</name>
    <name evidence="14" type="synonym">mvk</name>
    <name evidence="17" type="ORF">MBFIL_11070</name>
</gene>
<dbReference type="GO" id="GO:0004496">
    <property type="term" value="F:mevalonate kinase activity"/>
    <property type="evidence" value="ECO:0007669"/>
    <property type="project" value="UniProtKB-UniRule"/>
</dbReference>
<proteinExistence type="inferred from homology"/>
<comment type="caution">
    <text evidence="17">The sequence shown here is derived from an EMBL/GenBank/DDBJ whole genome shotgun (WGS) entry which is preliminary data.</text>
</comment>
<comment type="function">
    <text evidence="14">Catalyzes the phosphorylation of (R)-mevalonate (MVA) to (R)-mevalonate 5-phosphate (MVAP). Functions in the mevalonate (MVA) pathway leading to isopentenyl diphosphate (IPP), a key precursor for the biosynthesis of isoprenoid compounds such as archaeal membrane lipids.</text>
</comment>
<keyword evidence="9 14" id="KW-0067">ATP-binding</keyword>
<evidence type="ECO:0000313" key="18">
    <source>
        <dbReference type="Proteomes" id="UP000077066"/>
    </source>
</evidence>
<evidence type="ECO:0000256" key="4">
    <source>
        <dbReference type="ARBA" id="ARBA00022490"/>
    </source>
</evidence>
<dbReference type="Pfam" id="PF00288">
    <property type="entry name" value="GHMP_kinases_N"/>
    <property type="match status" value="1"/>
</dbReference>
<evidence type="ECO:0000259" key="16">
    <source>
        <dbReference type="Pfam" id="PF08544"/>
    </source>
</evidence>
<accession>A0A166AWU7</accession>
<dbReference type="GO" id="GO:0019287">
    <property type="term" value="P:isopentenyl diphosphate biosynthetic process, mevalonate pathway"/>
    <property type="evidence" value="ECO:0007669"/>
    <property type="project" value="UniProtKB-UniRule"/>
</dbReference>
<protein>
    <recommendedName>
        <fullName evidence="3 14">Mevalonate kinase</fullName>
        <shortName evidence="14">MK</shortName>
        <shortName evidence="14">MVK</shortName>
        <ecNumber evidence="3 14">2.7.1.36</ecNumber>
    </recommendedName>
</protein>
<dbReference type="PATRIC" id="fig|55758.3.peg.1272"/>
<keyword evidence="11 14" id="KW-0443">Lipid metabolism</keyword>
<evidence type="ECO:0000256" key="10">
    <source>
        <dbReference type="ARBA" id="ARBA00022842"/>
    </source>
</evidence>
<evidence type="ECO:0000259" key="15">
    <source>
        <dbReference type="Pfam" id="PF00288"/>
    </source>
</evidence>
<evidence type="ECO:0000256" key="1">
    <source>
        <dbReference type="ARBA" id="ARBA00004496"/>
    </source>
</evidence>
<dbReference type="SUPFAM" id="SSF55060">
    <property type="entry name" value="GHMP Kinase, C-terminal domain"/>
    <property type="match status" value="1"/>
</dbReference>
<feature type="domain" description="GHMP kinase C-terminal" evidence="16">
    <location>
        <begin position="237"/>
        <end position="311"/>
    </location>
</feature>
<keyword evidence="7 14" id="KW-0547">Nucleotide-binding</keyword>
<dbReference type="GO" id="GO:0000287">
    <property type="term" value="F:magnesium ion binding"/>
    <property type="evidence" value="ECO:0007669"/>
    <property type="project" value="UniProtKB-UniRule"/>
</dbReference>
<dbReference type="Pfam" id="PF08544">
    <property type="entry name" value="GHMP_kinases_C"/>
    <property type="match status" value="1"/>
</dbReference>
<dbReference type="STRING" id="55758.MBFIL_11070"/>
<dbReference type="Proteomes" id="UP000077066">
    <property type="component" value="Unassembled WGS sequence"/>
</dbReference>
<evidence type="ECO:0000256" key="14">
    <source>
        <dbReference type="HAMAP-Rule" id="MF_00217"/>
    </source>
</evidence>
<dbReference type="GO" id="GO:0005524">
    <property type="term" value="F:ATP binding"/>
    <property type="evidence" value="ECO:0007669"/>
    <property type="project" value="UniProtKB-UniRule"/>
</dbReference>
<dbReference type="PRINTS" id="PR00959">
    <property type="entry name" value="MEVGALKINASE"/>
</dbReference>
<dbReference type="InterPro" id="IPR006203">
    <property type="entry name" value="GHMP_knse_ATP-bd_CS"/>
</dbReference>
<dbReference type="InterPro" id="IPR013750">
    <property type="entry name" value="GHMP_kinase_C_dom"/>
</dbReference>
<evidence type="ECO:0000256" key="3">
    <source>
        <dbReference type="ARBA" id="ARBA00012103"/>
    </source>
</evidence>
<evidence type="ECO:0000256" key="11">
    <source>
        <dbReference type="ARBA" id="ARBA00023098"/>
    </source>
</evidence>
<organism evidence="17 18">
    <name type="scientific">Methanobrevibacter filiformis</name>
    <dbReference type="NCBI Taxonomy" id="55758"/>
    <lineage>
        <taxon>Archaea</taxon>
        <taxon>Methanobacteriati</taxon>
        <taxon>Methanobacteriota</taxon>
        <taxon>Methanomada group</taxon>
        <taxon>Methanobacteria</taxon>
        <taxon>Methanobacteriales</taxon>
        <taxon>Methanobacteriaceae</taxon>
        <taxon>Methanobrevibacter</taxon>
    </lineage>
</organism>
<evidence type="ECO:0000256" key="6">
    <source>
        <dbReference type="ARBA" id="ARBA00022679"/>
    </source>
</evidence>
<keyword evidence="5 14" id="KW-0444">Lipid biosynthesis</keyword>
<evidence type="ECO:0000256" key="2">
    <source>
        <dbReference type="ARBA" id="ARBA00006495"/>
    </source>
</evidence>
<comment type="subcellular location">
    <subcellularLocation>
        <location evidence="1 14">Cytoplasm</location>
    </subcellularLocation>
</comment>
<feature type="active site" description="Proton acceptor" evidence="14">
    <location>
        <position position="162"/>
    </location>
</feature>
<keyword evidence="12 14" id="KW-0414">Isoprene biosynthesis</keyword>
<comment type="catalytic activity">
    <reaction evidence="14">
        <text>(R)-mevalonate + ATP = (R)-5-phosphomevalonate + ADP + H(+)</text>
        <dbReference type="Rhea" id="RHEA:17065"/>
        <dbReference type="ChEBI" id="CHEBI:15378"/>
        <dbReference type="ChEBI" id="CHEBI:30616"/>
        <dbReference type="ChEBI" id="CHEBI:36464"/>
        <dbReference type="ChEBI" id="CHEBI:58146"/>
        <dbReference type="ChEBI" id="CHEBI:456216"/>
        <dbReference type="EC" id="2.7.1.36"/>
    </reaction>
</comment>
<evidence type="ECO:0000313" key="17">
    <source>
        <dbReference type="EMBL" id="KZX12569.1"/>
    </source>
</evidence>
<dbReference type="InterPro" id="IPR006204">
    <property type="entry name" value="GHMP_kinase_N_dom"/>
</dbReference>
<evidence type="ECO:0000256" key="9">
    <source>
        <dbReference type="ARBA" id="ARBA00022840"/>
    </source>
</evidence>
<dbReference type="UniPathway" id="UPA00057">
    <property type="reaction ID" value="UER00098"/>
</dbReference>
<keyword evidence="4 14" id="KW-0963">Cytoplasm</keyword>
<dbReference type="GO" id="GO:0005829">
    <property type="term" value="C:cytosol"/>
    <property type="evidence" value="ECO:0007669"/>
    <property type="project" value="TreeGrafter"/>
</dbReference>
<keyword evidence="10 14" id="KW-0460">Magnesium</keyword>
<reference evidence="17 18" key="1">
    <citation type="submission" date="2016-04" db="EMBL/GenBank/DDBJ databases">
        <title>Genome sequence of Methanobrevibacter filiformis DSM 11501.</title>
        <authorList>
            <person name="Poehlein A."/>
            <person name="Seedorf H."/>
            <person name="Daniel R."/>
        </authorList>
    </citation>
    <scope>NUCLEOTIDE SEQUENCE [LARGE SCALE GENOMIC DNA]</scope>
    <source>
        <strain evidence="17 18">DSM 11501</strain>
    </source>
</reference>